<dbReference type="EMBL" id="NRRU01000016">
    <property type="protein sequence ID" value="MBK1712328.1"/>
    <property type="molecule type" value="Genomic_DNA"/>
</dbReference>
<name>A0ABS1DS62_RUBGE</name>
<evidence type="ECO:0000256" key="1">
    <source>
        <dbReference type="SAM" id="Phobius"/>
    </source>
</evidence>
<proteinExistence type="predicted"/>
<sequence>MFIDYDRTLGQIEAELQRVGLALGIDWADDARMRALAREVFEHWLAGGNAVPARTDRRGMSRCTLFGLIGLLAVTLTSAPAPAAADEPGAARLALARAFASLQAGG</sequence>
<reference evidence="2" key="2">
    <citation type="journal article" date="2020" name="Microorganisms">
        <title>Osmotic Adaptation and Compatible Solute Biosynthesis of Phototrophic Bacteria as Revealed from Genome Analyses.</title>
        <authorList>
            <person name="Imhoff J.F."/>
            <person name="Rahn T."/>
            <person name="Kunzel S."/>
            <person name="Keller A."/>
            <person name="Neulinger S.C."/>
        </authorList>
    </citation>
    <scope>NUCLEOTIDE SEQUENCE</scope>
    <source>
        <strain evidence="2">IM 151</strain>
    </source>
</reference>
<organism evidence="2 3">
    <name type="scientific">Rubrivivax gelatinosus</name>
    <name type="common">Rhodocyclus gelatinosus</name>
    <name type="synonym">Rhodopseudomonas gelatinosa</name>
    <dbReference type="NCBI Taxonomy" id="28068"/>
    <lineage>
        <taxon>Bacteria</taxon>
        <taxon>Pseudomonadati</taxon>
        <taxon>Pseudomonadota</taxon>
        <taxon>Betaproteobacteria</taxon>
        <taxon>Burkholderiales</taxon>
        <taxon>Sphaerotilaceae</taxon>
        <taxon>Rubrivivax</taxon>
    </lineage>
</organism>
<keyword evidence="1" id="KW-1133">Transmembrane helix</keyword>
<reference evidence="2" key="1">
    <citation type="submission" date="2017-08" db="EMBL/GenBank/DDBJ databases">
        <authorList>
            <person name="Imhoff J.F."/>
            <person name="Rahn T."/>
            <person name="Kuenzel S."/>
            <person name="Neulinger S.C."/>
        </authorList>
    </citation>
    <scope>NUCLEOTIDE SEQUENCE</scope>
    <source>
        <strain evidence="2">IM 151</strain>
    </source>
</reference>
<protein>
    <submittedName>
        <fullName evidence="2">Uncharacterized protein</fullName>
    </submittedName>
</protein>
<evidence type="ECO:0000313" key="2">
    <source>
        <dbReference type="EMBL" id="MBK1712328.1"/>
    </source>
</evidence>
<keyword evidence="1" id="KW-0472">Membrane</keyword>
<comment type="caution">
    <text evidence="2">The sequence shown here is derived from an EMBL/GenBank/DDBJ whole genome shotgun (WGS) entry which is preliminary data.</text>
</comment>
<accession>A0ABS1DS62</accession>
<evidence type="ECO:0000313" key="3">
    <source>
        <dbReference type="Proteomes" id="UP001041814"/>
    </source>
</evidence>
<keyword evidence="1" id="KW-0812">Transmembrane</keyword>
<keyword evidence="3" id="KW-1185">Reference proteome</keyword>
<dbReference type="RefSeq" id="WP_200378151.1">
    <property type="nucleotide sequence ID" value="NZ_NRRU01000016.1"/>
</dbReference>
<dbReference type="Proteomes" id="UP001041814">
    <property type="component" value="Unassembled WGS sequence"/>
</dbReference>
<feature type="transmembrane region" description="Helical" evidence="1">
    <location>
        <begin position="63"/>
        <end position="85"/>
    </location>
</feature>
<gene>
    <name evidence="2" type="ORF">CKO43_05990</name>
</gene>